<dbReference type="EC" id="5.4.99.12" evidence="4"/>
<dbReference type="Proteomes" id="UP001500621">
    <property type="component" value="Unassembled WGS sequence"/>
</dbReference>
<sequence length="272" mass="29373">MRLRLDLAYDGSDFHGWAAQPGLRTVQGELGAALATVLRVPAVEVVCAGRTDAGVHARGQVVHLDLPVGAPDLDDEAVARLARRVNGVLDPDVRVRGVRVAPPGFDARFGALWRRYAYRVADTPGSVDPLTRGHVLTWPRPLDEALMNAAAAELVGRHDFASFCKRREGATTIRTLLDLAWERRPDGVLEATVRADAFCHSMVRALVGCLLAVGEGRRPVAWAAERLAAAERDPSVAVVHAHGLTLEEVAYPPDDELAARAEQTRAKRVAGE</sequence>
<comment type="function">
    <text evidence="4">Formation of pseudouridine at positions 38, 39 and 40 in the anticodon stem and loop of transfer RNAs.</text>
</comment>
<protein>
    <recommendedName>
        <fullName evidence="4">tRNA pseudouridine synthase A</fullName>
        <ecNumber evidence="4">5.4.99.12</ecNumber>
    </recommendedName>
    <alternativeName>
        <fullName evidence="4">tRNA pseudouridine(38-40) synthase</fullName>
    </alternativeName>
    <alternativeName>
        <fullName evidence="4">tRNA pseudouridylate synthase I</fullName>
    </alternativeName>
    <alternativeName>
        <fullName evidence="4">tRNA-uridine isomerase I</fullName>
    </alternativeName>
</protein>
<feature type="binding site" evidence="4">
    <location>
        <position position="116"/>
    </location>
    <ligand>
        <name>substrate</name>
    </ligand>
</feature>
<evidence type="ECO:0000256" key="5">
    <source>
        <dbReference type="RuleBase" id="RU003792"/>
    </source>
</evidence>
<organism evidence="7 8">
    <name type="scientific">Nocardioides nanhaiensis</name>
    <dbReference type="NCBI Taxonomy" id="1476871"/>
    <lineage>
        <taxon>Bacteria</taxon>
        <taxon>Bacillati</taxon>
        <taxon>Actinomycetota</taxon>
        <taxon>Actinomycetes</taxon>
        <taxon>Propionibacteriales</taxon>
        <taxon>Nocardioidaceae</taxon>
        <taxon>Nocardioides</taxon>
    </lineage>
</organism>
<dbReference type="Gene3D" id="3.30.70.660">
    <property type="entry name" value="Pseudouridine synthase I, catalytic domain, C-terminal subdomain"/>
    <property type="match status" value="1"/>
</dbReference>
<dbReference type="InterPro" id="IPR001406">
    <property type="entry name" value="PsdUridine_synth_TruA"/>
</dbReference>
<dbReference type="Gene3D" id="3.30.70.580">
    <property type="entry name" value="Pseudouridine synthase I, catalytic domain, N-terminal subdomain"/>
    <property type="match status" value="1"/>
</dbReference>
<feature type="active site" description="Nucleophile" evidence="4">
    <location>
        <position position="52"/>
    </location>
</feature>
<dbReference type="InterPro" id="IPR020103">
    <property type="entry name" value="PsdUridine_synth_cat_dom_sf"/>
</dbReference>
<evidence type="ECO:0000256" key="1">
    <source>
        <dbReference type="ARBA" id="ARBA00009375"/>
    </source>
</evidence>
<evidence type="ECO:0000256" key="2">
    <source>
        <dbReference type="ARBA" id="ARBA00022694"/>
    </source>
</evidence>
<accession>A0ABP8VXF6</accession>
<evidence type="ECO:0000256" key="4">
    <source>
        <dbReference type="HAMAP-Rule" id="MF_00171"/>
    </source>
</evidence>
<reference evidence="8" key="1">
    <citation type="journal article" date="2019" name="Int. J. Syst. Evol. Microbiol.">
        <title>The Global Catalogue of Microorganisms (GCM) 10K type strain sequencing project: providing services to taxonomists for standard genome sequencing and annotation.</title>
        <authorList>
            <consortium name="The Broad Institute Genomics Platform"/>
            <consortium name="The Broad Institute Genome Sequencing Center for Infectious Disease"/>
            <person name="Wu L."/>
            <person name="Ma J."/>
        </authorList>
    </citation>
    <scope>NUCLEOTIDE SEQUENCE [LARGE SCALE GENOMIC DNA]</scope>
    <source>
        <strain evidence="8">JCM 18127</strain>
    </source>
</reference>
<dbReference type="PANTHER" id="PTHR11142:SF0">
    <property type="entry name" value="TRNA PSEUDOURIDINE SYNTHASE-LIKE 1"/>
    <property type="match status" value="1"/>
</dbReference>
<dbReference type="InterPro" id="IPR020094">
    <property type="entry name" value="TruA/RsuA/RluB/E/F_N"/>
</dbReference>
<keyword evidence="8" id="KW-1185">Reference proteome</keyword>
<keyword evidence="2 4" id="KW-0819">tRNA processing</keyword>
<comment type="subunit">
    <text evidence="4">Homodimer.</text>
</comment>
<name>A0ABP8VXF6_9ACTN</name>
<evidence type="ECO:0000259" key="6">
    <source>
        <dbReference type="Pfam" id="PF01416"/>
    </source>
</evidence>
<dbReference type="CDD" id="cd02570">
    <property type="entry name" value="PseudoU_synth_EcTruA"/>
    <property type="match status" value="1"/>
</dbReference>
<evidence type="ECO:0000256" key="3">
    <source>
        <dbReference type="ARBA" id="ARBA00023235"/>
    </source>
</evidence>
<comment type="caution">
    <text evidence="4">Lacks conserved residue(s) required for the propagation of feature annotation.</text>
</comment>
<dbReference type="PIRSF" id="PIRSF001430">
    <property type="entry name" value="tRNA_psdUrid_synth"/>
    <property type="match status" value="1"/>
</dbReference>
<comment type="catalytic activity">
    <reaction evidence="4 5">
        <text>uridine(38/39/40) in tRNA = pseudouridine(38/39/40) in tRNA</text>
        <dbReference type="Rhea" id="RHEA:22376"/>
        <dbReference type="Rhea" id="RHEA-COMP:10085"/>
        <dbReference type="Rhea" id="RHEA-COMP:10087"/>
        <dbReference type="ChEBI" id="CHEBI:65314"/>
        <dbReference type="ChEBI" id="CHEBI:65315"/>
        <dbReference type="EC" id="5.4.99.12"/>
    </reaction>
</comment>
<keyword evidence="3 4" id="KW-0413">Isomerase</keyword>
<dbReference type="Pfam" id="PF01416">
    <property type="entry name" value="PseudoU_synth_1"/>
    <property type="match status" value="1"/>
</dbReference>
<feature type="domain" description="Pseudouridine synthase I TruA alpha/beta" evidence="6">
    <location>
        <begin position="150"/>
        <end position="252"/>
    </location>
</feature>
<dbReference type="EMBL" id="BAABIM010000001">
    <property type="protein sequence ID" value="GAA4674577.1"/>
    <property type="molecule type" value="Genomic_DNA"/>
</dbReference>
<proteinExistence type="inferred from homology"/>
<dbReference type="InterPro" id="IPR020095">
    <property type="entry name" value="PsdUridine_synth_TruA_C"/>
</dbReference>
<dbReference type="PANTHER" id="PTHR11142">
    <property type="entry name" value="PSEUDOURIDYLATE SYNTHASE"/>
    <property type="match status" value="1"/>
</dbReference>
<comment type="caution">
    <text evidence="7">The sequence shown here is derived from an EMBL/GenBank/DDBJ whole genome shotgun (WGS) entry which is preliminary data.</text>
</comment>
<evidence type="ECO:0000313" key="7">
    <source>
        <dbReference type="EMBL" id="GAA4674577.1"/>
    </source>
</evidence>
<gene>
    <name evidence="4 7" type="primary">truA</name>
    <name evidence="7" type="ORF">GCM10023226_09690</name>
</gene>
<dbReference type="SUPFAM" id="SSF55120">
    <property type="entry name" value="Pseudouridine synthase"/>
    <property type="match status" value="1"/>
</dbReference>
<comment type="similarity">
    <text evidence="1 4 5">Belongs to the tRNA pseudouridine synthase TruA family.</text>
</comment>
<evidence type="ECO:0000313" key="8">
    <source>
        <dbReference type="Proteomes" id="UP001500621"/>
    </source>
</evidence>
<dbReference type="NCBIfam" id="TIGR00071">
    <property type="entry name" value="hisT_truA"/>
    <property type="match status" value="1"/>
</dbReference>
<dbReference type="HAMAP" id="MF_00171">
    <property type="entry name" value="TruA"/>
    <property type="match status" value="1"/>
</dbReference>
<dbReference type="InterPro" id="IPR020097">
    <property type="entry name" value="PsdUridine_synth_TruA_a/b_dom"/>
</dbReference>
<dbReference type="RefSeq" id="WP_345263189.1">
    <property type="nucleotide sequence ID" value="NZ_BAABIM010000001.1"/>
</dbReference>